<proteinExistence type="predicted"/>
<reference evidence="1" key="2">
    <citation type="submission" date="2016-06" db="EMBL/GenBank/DDBJ databases">
        <title>The genome of a short-lived fish provides insights into sex chromosome evolution and the genetic control of aging.</title>
        <authorList>
            <person name="Reichwald K."/>
            <person name="Felder M."/>
            <person name="Petzold A."/>
            <person name="Koch P."/>
            <person name="Groth M."/>
            <person name="Platzer M."/>
        </authorList>
    </citation>
    <scope>NUCLEOTIDE SEQUENCE</scope>
    <source>
        <tissue evidence="1">Brain</tissue>
    </source>
</reference>
<dbReference type="AlphaFoldDB" id="A0A1A8AG07"/>
<dbReference type="EMBL" id="HADY01014916">
    <property type="protein sequence ID" value="SBP53401.1"/>
    <property type="molecule type" value="Transcribed_RNA"/>
</dbReference>
<sequence>MTAQLYCTRYKEQFCSPGRVQRTELRPTSAHRRNNPQPRPDFLFPHNLLSLHGTARAQPYSLPPVDTDRPPFPPMRHFSFHSPVATRPDNSFNATNAGTSQNMPPINASDRVQKVQLMDPPPLTAVQLPTTLKNPQNTVDHQKKATPLSAPHIRVQKGARLQARPQTNNPLAASHCFKRTHQSRGCCSNGALDFSDCYSCFHVVRPYQAGHYIIHPEFVSESLR</sequence>
<reference evidence="1" key="1">
    <citation type="submission" date="2016-05" db="EMBL/GenBank/DDBJ databases">
        <authorList>
            <person name="Lavstsen T."/>
            <person name="Jespersen J.S."/>
        </authorList>
    </citation>
    <scope>NUCLEOTIDE SEQUENCE</scope>
    <source>
        <tissue evidence="1">Brain</tissue>
    </source>
</reference>
<organism evidence="1">
    <name type="scientific">Nothobranchius furzeri</name>
    <name type="common">Turquoise killifish</name>
    <dbReference type="NCBI Taxonomy" id="105023"/>
    <lineage>
        <taxon>Eukaryota</taxon>
        <taxon>Metazoa</taxon>
        <taxon>Chordata</taxon>
        <taxon>Craniata</taxon>
        <taxon>Vertebrata</taxon>
        <taxon>Euteleostomi</taxon>
        <taxon>Actinopterygii</taxon>
        <taxon>Neopterygii</taxon>
        <taxon>Teleostei</taxon>
        <taxon>Neoteleostei</taxon>
        <taxon>Acanthomorphata</taxon>
        <taxon>Ovalentaria</taxon>
        <taxon>Atherinomorphae</taxon>
        <taxon>Cyprinodontiformes</taxon>
        <taxon>Nothobranchiidae</taxon>
        <taxon>Nothobranchius</taxon>
    </lineage>
</organism>
<evidence type="ECO:0000313" key="1">
    <source>
        <dbReference type="EMBL" id="SBP53401.1"/>
    </source>
</evidence>
<name>A0A1A8AG07_NOTFU</name>
<accession>A0A1A8AG07</accession>
<protein>
    <submittedName>
        <fullName evidence="1">Uncharacterized protein</fullName>
    </submittedName>
</protein>
<gene>
    <name evidence="1" type="primary">DLA_It05570</name>
</gene>